<dbReference type="EMBL" id="JACEIK010004533">
    <property type="protein sequence ID" value="MCD9645750.1"/>
    <property type="molecule type" value="Genomic_DNA"/>
</dbReference>
<sequence>MEKSWYANSGALHNTKKNKYSLRINRERFSLTSLTPSQIHEDTKTIRERIEEDEKEKIERSKGVHLNIPREEKVEVVLWKENGISSEIDGKEKRDEHESKKETDSHEVLMGIFALKNHH</sequence>
<protein>
    <submittedName>
        <fullName evidence="2">Uncharacterized protein</fullName>
    </submittedName>
</protein>
<feature type="compositionally biased region" description="Basic and acidic residues" evidence="1">
    <location>
        <begin position="89"/>
        <end position="107"/>
    </location>
</feature>
<comment type="caution">
    <text evidence="2">The sequence shown here is derived from an EMBL/GenBank/DDBJ whole genome shotgun (WGS) entry which is preliminary data.</text>
</comment>
<evidence type="ECO:0000313" key="2">
    <source>
        <dbReference type="EMBL" id="MCD9645750.1"/>
    </source>
</evidence>
<feature type="region of interest" description="Disordered" evidence="1">
    <location>
        <begin position="89"/>
        <end position="119"/>
    </location>
</feature>
<accession>A0ABS8VIG1</accession>
<dbReference type="Proteomes" id="UP000823775">
    <property type="component" value="Unassembled WGS sequence"/>
</dbReference>
<keyword evidence="3" id="KW-1185">Reference proteome</keyword>
<evidence type="ECO:0000256" key="1">
    <source>
        <dbReference type="SAM" id="MobiDB-lite"/>
    </source>
</evidence>
<organism evidence="2 3">
    <name type="scientific">Datura stramonium</name>
    <name type="common">Jimsonweed</name>
    <name type="synonym">Common thornapple</name>
    <dbReference type="NCBI Taxonomy" id="4076"/>
    <lineage>
        <taxon>Eukaryota</taxon>
        <taxon>Viridiplantae</taxon>
        <taxon>Streptophyta</taxon>
        <taxon>Embryophyta</taxon>
        <taxon>Tracheophyta</taxon>
        <taxon>Spermatophyta</taxon>
        <taxon>Magnoliopsida</taxon>
        <taxon>eudicotyledons</taxon>
        <taxon>Gunneridae</taxon>
        <taxon>Pentapetalae</taxon>
        <taxon>asterids</taxon>
        <taxon>lamiids</taxon>
        <taxon>Solanales</taxon>
        <taxon>Solanaceae</taxon>
        <taxon>Solanoideae</taxon>
        <taxon>Datureae</taxon>
        <taxon>Datura</taxon>
    </lineage>
</organism>
<name>A0ABS8VIG1_DATST</name>
<proteinExistence type="predicted"/>
<reference evidence="2 3" key="1">
    <citation type="journal article" date="2021" name="BMC Genomics">
        <title>Datura genome reveals duplications of psychoactive alkaloid biosynthetic genes and high mutation rate following tissue culture.</title>
        <authorList>
            <person name="Rajewski A."/>
            <person name="Carter-House D."/>
            <person name="Stajich J."/>
            <person name="Litt A."/>
        </authorList>
    </citation>
    <scope>NUCLEOTIDE SEQUENCE [LARGE SCALE GENOMIC DNA]</scope>
    <source>
        <strain evidence="2">AR-01</strain>
    </source>
</reference>
<gene>
    <name evidence="2" type="ORF">HAX54_034935</name>
</gene>
<evidence type="ECO:0000313" key="3">
    <source>
        <dbReference type="Proteomes" id="UP000823775"/>
    </source>
</evidence>